<dbReference type="InterPro" id="IPR035985">
    <property type="entry name" value="Ubiquitin-activating_enz"/>
</dbReference>
<accession>A0A846QNU0</accession>
<keyword evidence="2" id="KW-0548">Nucleotidyltransferase</keyword>
<dbReference type="InterPro" id="IPR000594">
    <property type="entry name" value="ThiF_NAD_FAD-bd"/>
</dbReference>
<organism evidence="2 3">
    <name type="scientific">Desulfobaculum xiamenense</name>
    <dbReference type="NCBI Taxonomy" id="995050"/>
    <lineage>
        <taxon>Bacteria</taxon>
        <taxon>Pseudomonadati</taxon>
        <taxon>Thermodesulfobacteriota</taxon>
        <taxon>Desulfovibrionia</taxon>
        <taxon>Desulfovibrionales</taxon>
        <taxon>Desulfovibrionaceae</taxon>
        <taxon>Desulfobaculum</taxon>
    </lineage>
</organism>
<dbReference type="PANTHER" id="PTHR43267:SF1">
    <property type="entry name" value="TRNA THREONYLCARBAMOYLADENOSINE DEHYDRATASE"/>
    <property type="match status" value="1"/>
</dbReference>
<feature type="domain" description="THIF-type NAD/FAD binding fold" evidence="1">
    <location>
        <begin position="65"/>
        <end position="281"/>
    </location>
</feature>
<keyword evidence="3" id="KW-1185">Reference proteome</keyword>
<keyword evidence="2" id="KW-0808">Transferase</keyword>
<dbReference type="AlphaFoldDB" id="A0A846QNU0"/>
<dbReference type="Pfam" id="PF00899">
    <property type="entry name" value="ThiF"/>
    <property type="match status" value="1"/>
</dbReference>
<evidence type="ECO:0000313" key="2">
    <source>
        <dbReference type="EMBL" id="NJB68132.1"/>
    </source>
</evidence>
<proteinExistence type="predicted"/>
<sequence>MGNADPLGLRIRECARPKSMPDDTPYLSIGLDATAQLAAEFRVPLREVEIAALGAGVVPEHYVRNFHTVDMTGQARLLSSRAALVGLGGLGGLLIEAMARMGVGRIVAADGDRFEESNLNRQLTSSSTLVGLSKARIAAMRVADVNPAVECVAHESFADEADMASMCASADVAVDALGGLDNRPALQRAATSAGIPLVTAGIAGLSGYVATVLPGQPGPSDFLGTGHAAEDSQGSPAPGVYAAASLQSAEIMRILSGQPPALAGRMLVFDLRDASFETVTIVE</sequence>
<dbReference type="SUPFAM" id="SSF69572">
    <property type="entry name" value="Activating enzymes of the ubiquitin-like proteins"/>
    <property type="match status" value="1"/>
</dbReference>
<reference evidence="2 3" key="1">
    <citation type="submission" date="2020-03" db="EMBL/GenBank/DDBJ databases">
        <title>Genomic Encyclopedia of Type Strains, Phase IV (KMG-IV): sequencing the most valuable type-strain genomes for metagenomic binning, comparative biology and taxonomic classification.</title>
        <authorList>
            <person name="Goeker M."/>
        </authorList>
    </citation>
    <scope>NUCLEOTIDE SEQUENCE [LARGE SCALE GENOMIC DNA]</scope>
    <source>
        <strain evidence="2 3">DSM 24233</strain>
    </source>
</reference>
<dbReference type="GO" id="GO:0061504">
    <property type="term" value="P:cyclic threonylcarbamoyladenosine biosynthetic process"/>
    <property type="evidence" value="ECO:0007669"/>
    <property type="project" value="TreeGrafter"/>
</dbReference>
<dbReference type="Gene3D" id="3.40.50.720">
    <property type="entry name" value="NAD(P)-binding Rossmann-like Domain"/>
    <property type="match status" value="1"/>
</dbReference>
<protein>
    <submittedName>
        <fullName evidence="2">Molybdopterin/thiamine biosynthesis adenylyltransferase</fullName>
    </submittedName>
</protein>
<dbReference type="GO" id="GO:0061503">
    <property type="term" value="F:tRNA threonylcarbamoyladenosine dehydratase"/>
    <property type="evidence" value="ECO:0007669"/>
    <property type="project" value="TreeGrafter"/>
</dbReference>
<dbReference type="RefSeq" id="WP_245168222.1">
    <property type="nucleotide sequence ID" value="NZ_JAATJA010000002.1"/>
</dbReference>
<gene>
    <name evidence="2" type="ORF">GGQ74_001805</name>
</gene>
<dbReference type="Proteomes" id="UP000580856">
    <property type="component" value="Unassembled WGS sequence"/>
</dbReference>
<comment type="caution">
    <text evidence="2">The sequence shown here is derived from an EMBL/GenBank/DDBJ whole genome shotgun (WGS) entry which is preliminary data.</text>
</comment>
<evidence type="ECO:0000259" key="1">
    <source>
        <dbReference type="Pfam" id="PF00899"/>
    </source>
</evidence>
<dbReference type="GO" id="GO:0008641">
    <property type="term" value="F:ubiquitin-like modifier activating enzyme activity"/>
    <property type="evidence" value="ECO:0007669"/>
    <property type="project" value="InterPro"/>
</dbReference>
<dbReference type="GO" id="GO:0016779">
    <property type="term" value="F:nucleotidyltransferase activity"/>
    <property type="evidence" value="ECO:0007669"/>
    <property type="project" value="UniProtKB-KW"/>
</dbReference>
<dbReference type="InterPro" id="IPR045886">
    <property type="entry name" value="ThiF/MoeB/HesA"/>
</dbReference>
<dbReference type="EMBL" id="JAATJA010000002">
    <property type="protein sequence ID" value="NJB68132.1"/>
    <property type="molecule type" value="Genomic_DNA"/>
</dbReference>
<name>A0A846QNU0_9BACT</name>
<evidence type="ECO:0000313" key="3">
    <source>
        <dbReference type="Proteomes" id="UP000580856"/>
    </source>
</evidence>
<dbReference type="PANTHER" id="PTHR43267">
    <property type="entry name" value="TRNA THREONYLCARBAMOYLADENOSINE DEHYDRATASE"/>
    <property type="match status" value="1"/>
</dbReference>